<dbReference type="PANTHER" id="PTHR11328:SF28">
    <property type="entry name" value="MAJOR FACILITATOR SUPERFAMILY DOMAIN-CONTAINING PROTEIN 12"/>
    <property type="match status" value="1"/>
</dbReference>
<dbReference type="Proteomes" id="UP000038040">
    <property type="component" value="Unplaced"/>
</dbReference>
<dbReference type="STRING" id="318479.A0A0N4U8D4"/>
<dbReference type="AlphaFoldDB" id="A0A0N4U8D4"/>
<reference evidence="6" key="1">
    <citation type="submission" date="2017-02" db="UniProtKB">
        <authorList>
            <consortium name="WormBaseParasite"/>
        </authorList>
    </citation>
    <scope>IDENTIFICATION</scope>
</reference>
<dbReference type="OrthoDB" id="1730117at2759"/>
<dbReference type="CDD" id="cd17491">
    <property type="entry name" value="MFS_MFSD12"/>
    <property type="match status" value="1"/>
</dbReference>
<feature type="transmembrane region" description="Helical" evidence="2">
    <location>
        <begin position="412"/>
        <end position="432"/>
    </location>
</feature>
<feature type="transmembrane region" description="Helical" evidence="2">
    <location>
        <begin position="371"/>
        <end position="392"/>
    </location>
</feature>
<feature type="transmembrane region" description="Helical" evidence="2">
    <location>
        <begin position="280"/>
        <end position="301"/>
    </location>
</feature>
<feature type="transmembrane region" description="Helical" evidence="2">
    <location>
        <begin position="337"/>
        <end position="359"/>
    </location>
</feature>
<dbReference type="PANTHER" id="PTHR11328">
    <property type="entry name" value="MAJOR FACILITATOR SUPERFAMILY DOMAIN-CONTAINING PROTEIN"/>
    <property type="match status" value="1"/>
</dbReference>
<evidence type="ECO:0000256" key="1">
    <source>
        <dbReference type="ARBA" id="ARBA00008335"/>
    </source>
</evidence>
<protein>
    <submittedName>
        <fullName evidence="6">MFS domain-containing protein</fullName>
    </submittedName>
</protein>
<dbReference type="SUPFAM" id="SSF103473">
    <property type="entry name" value="MFS general substrate transporter"/>
    <property type="match status" value="1"/>
</dbReference>
<keyword evidence="2" id="KW-0472">Membrane</keyword>
<comment type="similarity">
    <text evidence="1">Belongs to the major facilitator superfamily.</text>
</comment>
<dbReference type="Proteomes" id="UP000274756">
    <property type="component" value="Unassembled WGS sequence"/>
</dbReference>
<evidence type="ECO:0000313" key="6">
    <source>
        <dbReference type="WBParaSite" id="DME_0000330001-mRNA-1"/>
    </source>
</evidence>
<keyword evidence="5" id="KW-1185">Reference proteome</keyword>
<organism evidence="4 6">
    <name type="scientific">Dracunculus medinensis</name>
    <name type="common">Guinea worm</name>
    <dbReference type="NCBI Taxonomy" id="318479"/>
    <lineage>
        <taxon>Eukaryota</taxon>
        <taxon>Metazoa</taxon>
        <taxon>Ecdysozoa</taxon>
        <taxon>Nematoda</taxon>
        <taxon>Chromadorea</taxon>
        <taxon>Rhabditida</taxon>
        <taxon>Spirurina</taxon>
        <taxon>Dracunculoidea</taxon>
        <taxon>Dracunculidae</taxon>
        <taxon>Dracunculus</taxon>
    </lineage>
</organism>
<dbReference type="WBParaSite" id="DME_0000330001-mRNA-1">
    <property type="protein sequence ID" value="DME_0000330001-mRNA-1"/>
    <property type="gene ID" value="DME_0000330001"/>
</dbReference>
<dbReference type="GO" id="GO:0008643">
    <property type="term" value="P:carbohydrate transport"/>
    <property type="evidence" value="ECO:0007669"/>
    <property type="project" value="InterPro"/>
</dbReference>
<dbReference type="InterPro" id="IPR039672">
    <property type="entry name" value="MFS_2"/>
</dbReference>
<dbReference type="Pfam" id="PF13347">
    <property type="entry name" value="MFS_2"/>
    <property type="match status" value="1"/>
</dbReference>
<proteinExistence type="inferred from homology"/>
<feature type="transmembrane region" description="Helical" evidence="2">
    <location>
        <begin position="154"/>
        <end position="173"/>
    </location>
</feature>
<dbReference type="GO" id="GO:0005886">
    <property type="term" value="C:plasma membrane"/>
    <property type="evidence" value="ECO:0007669"/>
    <property type="project" value="TreeGrafter"/>
</dbReference>
<feature type="transmembrane region" description="Helical" evidence="2">
    <location>
        <begin position="243"/>
        <end position="268"/>
    </location>
</feature>
<dbReference type="EMBL" id="UYYG01001160">
    <property type="protein sequence ID" value="VDN57486.1"/>
    <property type="molecule type" value="Genomic_DNA"/>
</dbReference>
<evidence type="ECO:0000313" key="4">
    <source>
        <dbReference type="Proteomes" id="UP000038040"/>
    </source>
</evidence>
<evidence type="ECO:0000313" key="5">
    <source>
        <dbReference type="Proteomes" id="UP000274756"/>
    </source>
</evidence>
<keyword evidence="2" id="KW-1133">Transmembrane helix</keyword>
<evidence type="ECO:0000256" key="2">
    <source>
        <dbReference type="SAM" id="Phobius"/>
    </source>
</evidence>
<dbReference type="FunFam" id="1.20.1250.20:FF:000431">
    <property type="entry name" value="Predicted protein"/>
    <property type="match status" value="1"/>
</dbReference>
<feature type="transmembrane region" description="Helical" evidence="2">
    <location>
        <begin position="185"/>
        <end position="207"/>
    </location>
</feature>
<feature type="transmembrane region" description="Helical" evidence="2">
    <location>
        <begin position="109"/>
        <end position="133"/>
    </location>
</feature>
<accession>A0A0N4U8D4</accession>
<feature type="transmembrane region" description="Helical" evidence="2">
    <location>
        <begin position="75"/>
        <end position="93"/>
    </location>
</feature>
<evidence type="ECO:0000313" key="3">
    <source>
        <dbReference type="EMBL" id="VDN57486.1"/>
    </source>
</evidence>
<dbReference type="Gene3D" id="1.20.1250.20">
    <property type="entry name" value="MFS general substrate transporter like domains"/>
    <property type="match status" value="2"/>
</dbReference>
<feature type="transmembrane region" description="Helical" evidence="2">
    <location>
        <begin position="313"/>
        <end position="331"/>
    </location>
</feature>
<sequence>MIGYGFGHFYNDLCASMWFTYFMIFLEKVLLFRSSFAGALMLIGQVADAISTPIVGIASDKSFIPFFMLRLGRRISWHIIGTICVTLSFPFIYNRCLLCDVISLDWLHFAWYVPFVIIFQFGWASVQVSHLALIPELSDNISCRTTMNSLRYGFTVLANLSVFIILAVLLNTVDTGSGIEPIDLTYFSITSFIVVSVGIVSSVIFYITTKESPRSRNYARTNSFSSDISEIIRMSWKNWFKQFQFYQIGALYMLSRLFINISLVYFPFYVTVTQQLTKKFVAILPMISYLSSFVTSVIISIPFINRHINRKALYFFGCLIGITNCILMYFHSYRISIFIIAIALGLAQAILLVTSLAITAELINKNTESGAFVYGAMSFGDKLTNGIALQVIELFNPQCSGPEACSKFYKNIMIFVPGTCIIFAIIVLLTLLPQTVGSRHRRRDDVDSEQADLIINNSMTD</sequence>
<dbReference type="InterPro" id="IPR036259">
    <property type="entry name" value="MFS_trans_sf"/>
</dbReference>
<reference evidence="3 5" key="2">
    <citation type="submission" date="2018-11" db="EMBL/GenBank/DDBJ databases">
        <authorList>
            <consortium name="Pathogen Informatics"/>
        </authorList>
    </citation>
    <scope>NUCLEOTIDE SEQUENCE [LARGE SCALE GENOMIC DNA]</scope>
</reference>
<dbReference type="GO" id="GO:0015293">
    <property type="term" value="F:symporter activity"/>
    <property type="evidence" value="ECO:0007669"/>
    <property type="project" value="InterPro"/>
</dbReference>
<gene>
    <name evidence="3" type="ORF">DME_LOCUS7459</name>
</gene>
<feature type="transmembrane region" description="Helical" evidence="2">
    <location>
        <begin position="6"/>
        <end position="26"/>
    </location>
</feature>
<name>A0A0N4U8D4_DRAME</name>
<keyword evidence="2" id="KW-0812">Transmembrane</keyword>